<evidence type="ECO:0000313" key="6">
    <source>
        <dbReference type="EMBL" id="RZH95981.1"/>
    </source>
</evidence>
<sequence length="32" mass="3832">MESIFKIKIELMNVICRSENMNMKKKNTSEKI</sequence>
<reference evidence="3 10" key="5">
    <citation type="journal article" date="2020" name="J. Antimicrob. Chemother.">
        <title>Detection of heterogeneous vancomycin intermediate resistance in MRSA isolates from Latin America.</title>
        <authorList>
            <person name="Castro B.E."/>
            <person name="Berrio M."/>
            <person name="Vargas M.L."/>
            <person name="Carvajal L.P."/>
            <person name="Millan L.V."/>
            <person name="Rios R."/>
            <person name="Hernandez A.K."/>
            <person name="Rincon S."/>
            <person name="Cubides P."/>
            <person name="Forero E."/>
            <person name="Dinh A."/>
            <person name="Seas C."/>
            <person name="Munita J.M."/>
            <person name="Arias C.A."/>
            <person name="Reyes J."/>
            <person name="Diaz L."/>
        </authorList>
    </citation>
    <scope>NUCLEOTIDE SEQUENCE [LARGE SCALE GENOMIC DNA]</scope>
    <source>
        <strain evidence="3 10">UE1097</strain>
    </source>
</reference>
<dbReference type="Proteomes" id="UP000293434">
    <property type="component" value="Unassembled WGS sequence"/>
</dbReference>
<dbReference type="EMBL" id="JAIGOF010000006">
    <property type="protein sequence ID" value="MBX8594268.1"/>
    <property type="molecule type" value="Genomic_DNA"/>
</dbReference>
<evidence type="ECO:0000313" key="2">
    <source>
        <dbReference type="EMBL" id="MVI54988.1"/>
    </source>
</evidence>
<dbReference type="EMBL" id="PGWZ01000355">
    <property type="protein sequence ID" value="PPJ74897.1"/>
    <property type="molecule type" value="Genomic_DNA"/>
</dbReference>
<gene>
    <name evidence="4" type="ORF">CV021_07080</name>
    <name evidence="5" type="ORF">E1948_01650</name>
    <name evidence="1" type="ORF">E1948_06555</name>
    <name evidence="6" type="ORF">EIG94_00895</name>
    <name evidence="2" type="ORF">GO793_03840</name>
    <name evidence="3" type="ORF">GQX37_11135</name>
</gene>
<evidence type="ECO:0000313" key="5">
    <source>
        <dbReference type="EMBL" id="QCT56208.1"/>
    </source>
</evidence>
<reference evidence="2 9" key="4">
    <citation type="submission" date="2019-11" db="EMBL/GenBank/DDBJ databases">
        <title>Implementation of targeted gown and glove precautions to prevent Staphylococcus aureus acquisition in community-based nursing homes.</title>
        <authorList>
            <person name="Stine O.C."/>
        </authorList>
    </citation>
    <scope>NUCLEOTIDE SEQUENCE [LARGE SCALE GENOMIC DNA]</scope>
    <source>
        <strain evidence="2 9">S_4031.LGMP.AI</strain>
    </source>
</reference>
<dbReference type="EMBL" id="CP038850">
    <property type="protein sequence ID" value="QCT56208.1"/>
    <property type="molecule type" value="Genomic_DNA"/>
</dbReference>
<evidence type="ECO:0000313" key="10">
    <source>
        <dbReference type="Proteomes" id="UP000547874"/>
    </source>
</evidence>
<evidence type="ECO:0000313" key="8">
    <source>
        <dbReference type="Proteomes" id="UP000293434"/>
    </source>
</evidence>
<dbReference type="EMBL" id="JAANEC010000114">
    <property type="protein sequence ID" value="NUY13065.1"/>
    <property type="molecule type" value="Genomic_DNA"/>
</dbReference>
<protein>
    <submittedName>
        <fullName evidence="2">Uncharacterized protein</fullName>
    </submittedName>
</protein>
<evidence type="ECO:0000313" key="9">
    <source>
        <dbReference type="Proteomes" id="UP000433366"/>
    </source>
</evidence>
<reference evidence="4 7" key="1">
    <citation type="submission" date="2017-11" db="EMBL/GenBank/DDBJ databases">
        <authorList>
            <person name="Founou R.C."/>
            <person name="Founou L."/>
            <person name="Allam M."/>
            <person name="Ismail A."/>
            <person name="Essack S.Y."/>
        </authorList>
    </citation>
    <scope>NUCLEOTIDE SEQUENCE [LARGE SCALE GENOMIC DNA]</scope>
    <source>
        <strain evidence="4 7">G703N2B1</strain>
    </source>
</reference>
<reference evidence="6 8" key="2">
    <citation type="submission" date="2018-11" db="EMBL/GenBank/DDBJ databases">
        <title>Genomic profiling of Staphylococcus species from a Poultry farm system in KwaZulu-Natal, South Africa.</title>
        <authorList>
            <person name="Amoako D.G."/>
            <person name="Somboro A.M."/>
            <person name="Abia A.L.K."/>
            <person name="Bester L.A."/>
            <person name="Essack S.Y."/>
        </authorList>
    </citation>
    <scope>NUCLEOTIDE SEQUENCE [LARGE SCALE GENOMIC DNA]</scope>
    <source>
        <strain evidence="6 8">SA9</strain>
    </source>
</reference>
<evidence type="ECO:0000313" key="7">
    <source>
        <dbReference type="Proteomes" id="UP000238775"/>
    </source>
</evidence>
<organism evidence="2 9">
    <name type="scientific">Staphylococcus aureus</name>
    <dbReference type="NCBI Taxonomy" id="1280"/>
    <lineage>
        <taxon>Bacteria</taxon>
        <taxon>Bacillati</taxon>
        <taxon>Bacillota</taxon>
        <taxon>Bacilli</taxon>
        <taxon>Bacillales</taxon>
        <taxon>Staphylococcaceae</taxon>
        <taxon>Staphylococcus</taxon>
    </lineage>
</organism>
<dbReference type="EMBL" id="RQTC01000011">
    <property type="protein sequence ID" value="RZH95981.1"/>
    <property type="molecule type" value="Genomic_DNA"/>
</dbReference>
<reference evidence="1" key="6">
    <citation type="submission" date="2021-08" db="EMBL/GenBank/DDBJ databases">
        <title>Whole-genome sequencing of local methicillin-resistant S. aureus strain Lr2.</title>
        <authorList>
            <person name="Ali A."/>
            <person name="Ullah N."/>
        </authorList>
    </citation>
    <scope>NUCLEOTIDE SEQUENCE</scope>
    <source>
        <strain evidence="1">Lr2</strain>
    </source>
</reference>
<proteinExistence type="predicted"/>
<evidence type="ECO:0000313" key="4">
    <source>
        <dbReference type="EMBL" id="PPJ74897.1"/>
    </source>
</evidence>
<dbReference type="Proteomes" id="UP000547874">
    <property type="component" value="Unassembled WGS sequence"/>
</dbReference>
<dbReference type="AlphaFoldDB" id="A0A2I7Y8Q6"/>
<name>A0A2I7Y8Q6_STAAU</name>
<evidence type="ECO:0000313" key="3">
    <source>
        <dbReference type="EMBL" id="NUY13065.1"/>
    </source>
</evidence>
<dbReference type="Proteomes" id="UP000309390">
    <property type="component" value="Unassembled WGS sequence"/>
</dbReference>
<dbReference type="RefSeq" id="WP_001803958.1">
    <property type="nucleotide sequence ID" value="NC_021670.1"/>
</dbReference>
<dbReference type="Proteomes" id="UP000433366">
    <property type="component" value="Unassembled WGS sequence"/>
</dbReference>
<reference evidence="5" key="3">
    <citation type="submission" date="2019-04" db="EMBL/GenBank/DDBJ databases">
        <title>Whole-genome sequencing of local methicillin-resistant S. aureus strain Lr2.</title>
        <authorList>
            <person name="Ullah N."/>
            <person name="Ali A."/>
        </authorList>
    </citation>
    <scope>NUCLEOTIDE SEQUENCE [LARGE SCALE GENOMIC DNA]</scope>
    <source>
        <strain evidence="5">Lr2</strain>
    </source>
</reference>
<dbReference type="EMBL" id="WPRH01000275">
    <property type="protein sequence ID" value="MVI54988.1"/>
    <property type="molecule type" value="Genomic_DNA"/>
</dbReference>
<dbReference type="Proteomes" id="UP000238775">
    <property type="component" value="Unassembled WGS sequence"/>
</dbReference>
<accession>A0A2I7Y8Q6</accession>
<evidence type="ECO:0000313" key="1">
    <source>
        <dbReference type="EMBL" id="MBX8594268.1"/>
    </source>
</evidence>